<gene>
    <name evidence="2" type="ORF">V3C41_06040</name>
</gene>
<evidence type="ECO:0000256" key="1">
    <source>
        <dbReference type="SAM" id="SignalP"/>
    </source>
</evidence>
<accession>A0ABV0GPY4</accession>
<sequence length="207" mass="21401">MSRANRTATQAALIAVILLSLVSCAAPVPLPEASSQSIPHDADSGQTIAEARGAIDAIPGISVTSFTGGGPPNVKGNTGYAVAFAIEPGYTLVYGDLLIDYIIRNVWAVGEGYMPNTQIQISASTADGEPFFDLAAAAVGSAWVSTKTSATPSQHSTVIIPLSADDPEGARNLMNFKRDGSWPGVIPKPLPDRITRLETAPAPAPCS</sequence>
<evidence type="ECO:0000313" key="3">
    <source>
        <dbReference type="Proteomes" id="UP001448614"/>
    </source>
</evidence>
<dbReference type="RefSeq" id="WP_347782095.1">
    <property type="nucleotide sequence ID" value="NZ_JBBMFV010000004.1"/>
</dbReference>
<feature type="signal peptide" evidence="1">
    <location>
        <begin position="1"/>
        <end position="25"/>
    </location>
</feature>
<organism evidence="2 3">
    <name type="scientific">Paenarthrobacter nicotinovorans</name>
    <name type="common">Arthrobacter nicotinovorans</name>
    <dbReference type="NCBI Taxonomy" id="29320"/>
    <lineage>
        <taxon>Bacteria</taxon>
        <taxon>Bacillati</taxon>
        <taxon>Actinomycetota</taxon>
        <taxon>Actinomycetes</taxon>
        <taxon>Micrococcales</taxon>
        <taxon>Micrococcaceae</taxon>
        <taxon>Paenarthrobacter</taxon>
    </lineage>
</organism>
<proteinExistence type="predicted"/>
<dbReference type="EMBL" id="JBBMFV010000004">
    <property type="protein sequence ID" value="MEO3940626.1"/>
    <property type="molecule type" value="Genomic_DNA"/>
</dbReference>
<keyword evidence="1" id="KW-0732">Signal</keyword>
<dbReference type="Proteomes" id="UP001448614">
    <property type="component" value="Unassembled WGS sequence"/>
</dbReference>
<name>A0ABV0GPY4_PAENI</name>
<keyword evidence="3" id="KW-1185">Reference proteome</keyword>
<comment type="caution">
    <text evidence="2">The sequence shown here is derived from an EMBL/GenBank/DDBJ whole genome shotgun (WGS) entry which is preliminary data.</text>
</comment>
<feature type="chain" id="PRO_5045846119" description="Discoidin domain-containing protein" evidence="1">
    <location>
        <begin position="26"/>
        <end position="207"/>
    </location>
</feature>
<dbReference type="PROSITE" id="PS51257">
    <property type="entry name" value="PROKAR_LIPOPROTEIN"/>
    <property type="match status" value="1"/>
</dbReference>
<evidence type="ECO:0008006" key="4">
    <source>
        <dbReference type="Google" id="ProtNLM"/>
    </source>
</evidence>
<reference evidence="2 3" key="1">
    <citation type="journal article" date="2024" name="Appl. Microbiol. Biotechnol.">
        <title>Biosynthetic gene clusters with biotechnological applications in novel Antarctic isolates from Actinomycetota.</title>
        <authorList>
            <person name="Bruna P."/>
            <person name="Nunez-Montero K."/>
            <person name="Contreras M.J."/>
            <person name="Leal K."/>
            <person name="Garcia M."/>
            <person name="Abanto M."/>
            <person name="Barrientos L."/>
        </authorList>
    </citation>
    <scope>NUCLEOTIDE SEQUENCE [LARGE SCALE GENOMIC DNA]</scope>
    <source>
        <strain evidence="2 3">Se16.17</strain>
    </source>
</reference>
<protein>
    <recommendedName>
        <fullName evidence="4">Discoidin domain-containing protein</fullName>
    </recommendedName>
</protein>
<evidence type="ECO:0000313" key="2">
    <source>
        <dbReference type="EMBL" id="MEO3940626.1"/>
    </source>
</evidence>